<dbReference type="NCBIfam" id="NF009150">
    <property type="entry name" value="PRK12497.1-3"/>
    <property type="match status" value="1"/>
</dbReference>
<dbReference type="Pfam" id="PF02021">
    <property type="entry name" value="UPF0102"/>
    <property type="match status" value="1"/>
</dbReference>
<dbReference type="Proteomes" id="UP000034071">
    <property type="component" value="Chromosome"/>
</dbReference>
<evidence type="ECO:0000313" key="4">
    <source>
        <dbReference type="Proteomes" id="UP000034071"/>
    </source>
</evidence>
<dbReference type="Gene3D" id="3.40.1350.10">
    <property type="match status" value="1"/>
</dbReference>
<name>A0A0F6RD68_9GAMM</name>
<dbReference type="HOGENOM" id="CLU_115353_1_1_6"/>
<dbReference type="InterPro" id="IPR003509">
    <property type="entry name" value="UPF0102_YraN-like"/>
</dbReference>
<dbReference type="AlphaFoldDB" id="A0A0F6RD68"/>
<evidence type="ECO:0000256" key="2">
    <source>
        <dbReference type="HAMAP-Rule" id="MF_00048"/>
    </source>
</evidence>
<comment type="similarity">
    <text evidence="1 2">Belongs to the UPF0102 family.</text>
</comment>
<dbReference type="PANTHER" id="PTHR34039">
    <property type="entry name" value="UPF0102 PROTEIN YRAN"/>
    <property type="match status" value="1"/>
</dbReference>
<accession>A0A0F6RD68</accession>
<evidence type="ECO:0000313" key="3">
    <source>
        <dbReference type="EMBL" id="AKE52656.1"/>
    </source>
</evidence>
<dbReference type="KEGG" id="kge:TQ33_1715"/>
<dbReference type="GO" id="GO:0003676">
    <property type="term" value="F:nucleic acid binding"/>
    <property type="evidence" value="ECO:0007669"/>
    <property type="project" value="InterPro"/>
</dbReference>
<dbReference type="STRING" id="914150.TQ33_1715"/>
<dbReference type="SUPFAM" id="SSF52980">
    <property type="entry name" value="Restriction endonuclease-like"/>
    <property type="match status" value="1"/>
</dbReference>
<proteinExistence type="inferred from homology"/>
<dbReference type="InterPro" id="IPR011856">
    <property type="entry name" value="tRNA_endonuc-like_dom_sf"/>
</dbReference>
<gene>
    <name evidence="3" type="ORF">TQ33_1715</name>
</gene>
<keyword evidence="4" id="KW-1185">Reference proteome</keyword>
<dbReference type="CDD" id="cd20736">
    <property type="entry name" value="PoNe_Nuclease"/>
    <property type="match status" value="1"/>
</dbReference>
<dbReference type="NCBIfam" id="TIGR00252">
    <property type="entry name" value="YraN family protein"/>
    <property type="match status" value="1"/>
</dbReference>
<dbReference type="EMBL" id="CP010975">
    <property type="protein sequence ID" value="AKE52656.1"/>
    <property type="molecule type" value="Genomic_DNA"/>
</dbReference>
<dbReference type="InterPro" id="IPR011335">
    <property type="entry name" value="Restrct_endonuc-II-like"/>
</dbReference>
<dbReference type="HAMAP" id="MF_00048">
    <property type="entry name" value="UPF0102"/>
    <property type="match status" value="1"/>
</dbReference>
<evidence type="ECO:0000256" key="1">
    <source>
        <dbReference type="ARBA" id="ARBA00006738"/>
    </source>
</evidence>
<organism evidence="3 4">
    <name type="scientific">Kangiella geojedonensis</name>
    <dbReference type="NCBI Taxonomy" id="914150"/>
    <lineage>
        <taxon>Bacteria</taxon>
        <taxon>Pseudomonadati</taxon>
        <taxon>Pseudomonadota</taxon>
        <taxon>Gammaproteobacteria</taxon>
        <taxon>Kangiellales</taxon>
        <taxon>Kangiellaceae</taxon>
        <taxon>Kangiella</taxon>
    </lineage>
</organism>
<dbReference type="RefSeq" id="WP_046561701.1">
    <property type="nucleotide sequence ID" value="NZ_CP010975.1"/>
</dbReference>
<sequence>MLARTKGDKVERFVLKYLTGQGLRLIEQNFNTRYGEIDLVMLDKSTLVFVEVRFRAKSSHGSGAESVDYRKQQKIIKTAHVFLQQTKNMQQLNCRFDVVSVTLQHKLLSADWVQNAFQLHGW</sequence>
<dbReference type="PANTHER" id="PTHR34039:SF1">
    <property type="entry name" value="UPF0102 PROTEIN YRAN"/>
    <property type="match status" value="1"/>
</dbReference>
<reference evidence="3 4" key="1">
    <citation type="submission" date="2015-02" db="EMBL/GenBank/DDBJ databases">
        <title>Complete genome sequence of Kangiella geojedonensis strain YCS-5T.</title>
        <authorList>
            <person name="Kim K.M."/>
        </authorList>
    </citation>
    <scope>NUCLEOTIDE SEQUENCE [LARGE SCALE GENOMIC DNA]</scope>
    <source>
        <strain evidence="3 4">YCS-5</strain>
    </source>
</reference>
<protein>
    <recommendedName>
        <fullName evidence="2">UPF0102 protein TQ33_1715</fullName>
    </recommendedName>
</protein>
<dbReference type="OrthoDB" id="9794876at2"/>